<dbReference type="AlphaFoldDB" id="A0A913XU42"/>
<comment type="similarity">
    <text evidence="9">Belongs to the G-protein coupled receptor 1 family.</text>
</comment>
<keyword evidence="5 9" id="KW-0297">G-protein coupled receptor</keyword>
<dbReference type="SUPFAM" id="SSF81321">
    <property type="entry name" value="Family A G protein-coupled receptor-like"/>
    <property type="match status" value="1"/>
</dbReference>
<dbReference type="PROSITE" id="PS50262">
    <property type="entry name" value="G_PROTEIN_RECEP_F1_2"/>
    <property type="match status" value="1"/>
</dbReference>
<evidence type="ECO:0000256" key="5">
    <source>
        <dbReference type="ARBA" id="ARBA00023040"/>
    </source>
</evidence>
<organism evidence="12 13">
    <name type="scientific">Exaiptasia diaphana</name>
    <name type="common">Tropical sea anemone</name>
    <name type="synonym">Aiptasia pulchella</name>
    <dbReference type="NCBI Taxonomy" id="2652724"/>
    <lineage>
        <taxon>Eukaryota</taxon>
        <taxon>Metazoa</taxon>
        <taxon>Cnidaria</taxon>
        <taxon>Anthozoa</taxon>
        <taxon>Hexacorallia</taxon>
        <taxon>Actiniaria</taxon>
        <taxon>Aiptasiidae</taxon>
        <taxon>Exaiptasia</taxon>
    </lineage>
</organism>
<dbReference type="Proteomes" id="UP000887567">
    <property type="component" value="Unplaced"/>
</dbReference>
<keyword evidence="13" id="KW-1185">Reference proteome</keyword>
<dbReference type="CDD" id="cd00637">
    <property type="entry name" value="7tm_classA_rhodopsin-like"/>
    <property type="match status" value="1"/>
</dbReference>
<protein>
    <recommendedName>
        <fullName evidence="11">G-protein coupled receptors family 1 profile domain-containing protein</fullName>
    </recommendedName>
</protein>
<dbReference type="RefSeq" id="XP_020909795.1">
    <property type="nucleotide sequence ID" value="XM_021054136.2"/>
</dbReference>
<dbReference type="KEGG" id="epa:110247677"/>
<dbReference type="OMA" id="YMTITEY"/>
<evidence type="ECO:0000256" key="9">
    <source>
        <dbReference type="RuleBase" id="RU000688"/>
    </source>
</evidence>
<dbReference type="EnsemblMetazoa" id="XM_021054136.2">
    <property type="protein sequence ID" value="XP_020909795.1"/>
    <property type="gene ID" value="LOC110247677"/>
</dbReference>
<sequence length="277" mass="31454">MEVGLTIASVLVTTTNAGVIFMVLCIKELRTYTNIFVVSLAISDTLTGAIFFPLYIFPHSIVTGYLIFFILIAGVMNLCAVTWERYVAIIEPFRYKGKLKKSQKKILIAIWSIPSLVTLIPLAWEADSKTTYHKYFNVSTLLILVIIPYVFIVAAYIRIWLRLRSHTAQMRKRINMTNEQREGARRASLEGKTVKVFFVVVSVFLVSWLPVIYMTIVGVVLNRPDLIPPLLSEISLFTIAGSSMINPILYALMKNDFKGRLSGFFSFIHRQQTPTTE</sequence>
<evidence type="ECO:0000256" key="7">
    <source>
        <dbReference type="ARBA" id="ARBA00023170"/>
    </source>
</evidence>
<feature type="transmembrane region" description="Helical" evidence="10">
    <location>
        <begin position="106"/>
        <end position="124"/>
    </location>
</feature>
<keyword evidence="4 10" id="KW-1133">Transmembrane helix</keyword>
<feature type="transmembrane region" description="Helical" evidence="10">
    <location>
        <begin position="35"/>
        <end position="56"/>
    </location>
</feature>
<keyword evidence="7 9" id="KW-0675">Receptor</keyword>
<dbReference type="Gene3D" id="1.20.1070.10">
    <property type="entry name" value="Rhodopsin 7-helix transmembrane proteins"/>
    <property type="match status" value="1"/>
</dbReference>
<evidence type="ECO:0000256" key="3">
    <source>
        <dbReference type="ARBA" id="ARBA00022692"/>
    </source>
</evidence>
<feature type="transmembrane region" description="Helical" evidence="10">
    <location>
        <begin position="136"/>
        <end position="161"/>
    </location>
</feature>
<keyword evidence="8 9" id="KW-0807">Transducer</keyword>
<dbReference type="InterPro" id="IPR017452">
    <property type="entry name" value="GPCR_Rhodpsn_7TM"/>
</dbReference>
<evidence type="ECO:0000256" key="10">
    <source>
        <dbReference type="SAM" id="Phobius"/>
    </source>
</evidence>
<dbReference type="GO" id="GO:0005886">
    <property type="term" value="C:plasma membrane"/>
    <property type="evidence" value="ECO:0007669"/>
    <property type="project" value="UniProtKB-SubCell"/>
</dbReference>
<dbReference type="PROSITE" id="PS00237">
    <property type="entry name" value="G_PROTEIN_RECEP_F1_1"/>
    <property type="match status" value="1"/>
</dbReference>
<feature type="transmembrane region" description="Helical" evidence="10">
    <location>
        <begin position="6"/>
        <end position="26"/>
    </location>
</feature>
<evidence type="ECO:0000313" key="13">
    <source>
        <dbReference type="Proteomes" id="UP000887567"/>
    </source>
</evidence>
<evidence type="ECO:0000259" key="11">
    <source>
        <dbReference type="PROSITE" id="PS50262"/>
    </source>
</evidence>
<dbReference type="GO" id="GO:0004930">
    <property type="term" value="F:G protein-coupled receptor activity"/>
    <property type="evidence" value="ECO:0007669"/>
    <property type="project" value="UniProtKB-KW"/>
</dbReference>
<evidence type="ECO:0000256" key="8">
    <source>
        <dbReference type="ARBA" id="ARBA00023224"/>
    </source>
</evidence>
<dbReference type="PRINTS" id="PR00237">
    <property type="entry name" value="GPCRRHODOPSN"/>
</dbReference>
<proteinExistence type="inferred from homology"/>
<dbReference type="InterPro" id="IPR050569">
    <property type="entry name" value="TAAR"/>
</dbReference>
<dbReference type="OrthoDB" id="5983623at2759"/>
<evidence type="ECO:0000256" key="6">
    <source>
        <dbReference type="ARBA" id="ARBA00023136"/>
    </source>
</evidence>
<evidence type="ECO:0000256" key="1">
    <source>
        <dbReference type="ARBA" id="ARBA00004651"/>
    </source>
</evidence>
<dbReference type="PANTHER" id="PTHR24249">
    <property type="entry name" value="HISTAMINE RECEPTOR-RELATED G-PROTEIN COUPLED RECEPTOR"/>
    <property type="match status" value="1"/>
</dbReference>
<evidence type="ECO:0000256" key="4">
    <source>
        <dbReference type="ARBA" id="ARBA00022989"/>
    </source>
</evidence>
<feature type="domain" description="G-protein coupled receptors family 1 profile" evidence="11">
    <location>
        <begin position="15"/>
        <end position="250"/>
    </location>
</feature>
<dbReference type="PANTHER" id="PTHR24249:SF372">
    <property type="entry name" value="G-PROTEIN COUPLED RECEPTORS FAMILY 1 PROFILE DOMAIN-CONTAINING PROTEIN"/>
    <property type="match status" value="1"/>
</dbReference>
<evidence type="ECO:0000256" key="2">
    <source>
        <dbReference type="ARBA" id="ARBA00022475"/>
    </source>
</evidence>
<name>A0A913XU42_EXADI</name>
<evidence type="ECO:0000313" key="12">
    <source>
        <dbReference type="EnsemblMetazoa" id="XP_020909795.1"/>
    </source>
</evidence>
<feature type="transmembrane region" description="Helical" evidence="10">
    <location>
        <begin position="196"/>
        <end position="222"/>
    </location>
</feature>
<accession>A0A913XU42</accession>
<reference evidence="12" key="1">
    <citation type="submission" date="2022-11" db="UniProtKB">
        <authorList>
            <consortium name="EnsemblMetazoa"/>
        </authorList>
    </citation>
    <scope>IDENTIFICATION</scope>
</reference>
<dbReference type="InterPro" id="IPR000276">
    <property type="entry name" value="GPCR_Rhodpsn"/>
</dbReference>
<keyword evidence="6 10" id="KW-0472">Membrane</keyword>
<dbReference type="GeneID" id="110247677"/>
<keyword evidence="3 9" id="KW-0812">Transmembrane</keyword>
<dbReference type="Pfam" id="PF00001">
    <property type="entry name" value="7tm_1"/>
    <property type="match status" value="1"/>
</dbReference>
<feature type="transmembrane region" description="Helical" evidence="10">
    <location>
        <begin position="62"/>
        <end position="86"/>
    </location>
</feature>
<feature type="transmembrane region" description="Helical" evidence="10">
    <location>
        <begin position="234"/>
        <end position="252"/>
    </location>
</feature>
<keyword evidence="2" id="KW-1003">Cell membrane</keyword>
<comment type="subcellular location">
    <subcellularLocation>
        <location evidence="1">Cell membrane</location>
        <topology evidence="1">Multi-pass membrane protein</topology>
    </subcellularLocation>
</comment>